<dbReference type="NCBIfam" id="TIGR02937">
    <property type="entry name" value="sigma70-ECF"/>
    <property type="match status" value="1"/>
</dbReference>
<keyword evidence="6" id="KW-1185">Reference proteome</keyword>
<reference evidence="5 6" key="1">
    <citation type="submission" date="2017-05" db="EMBL/GenBank/DDBJ databases">
        <authorList>
            <person name="Varghese N."/>
            <person name="Submissions S."/>
        </authorList>
    </citation>
    <scope>NUCLEOTIDE SEQUENCE [LARGE SCALE GENOMIC DNA]</scope>
    <source>
        <strain evidence="5 6">DSM 27040</strain>
    </source>
</reference>
<evidence type="ECO:0000256" key="1">
    <source>
        <dbReference type="ARBA" id="ARBA00023015"/>
    </source>
</evidence>
<gene>
    <name evidence="5" type="ORF">SAMN06265379_102107</name>
</gene>
<keyword evidence="1" id="KW-0805">Transcription regulation</keyword>
<dbReference type="Gene3D" id="1.10.10.10">
    <property type="entry name" value="Winged helix-like DNA-binding domain superfamily/Winged helix DNA-binding domain"/>
    <property type="match status" value="1"/>
</dbReference>
<dbReference type="InterPro" id="IPR036388">
    <property type="entry name" value="WH-like_DNA-bd_sf"/>
</dbReference>
<dbReference type="PANTHER" id="PTHR43133">
    <property type="entry name" value="RNA POLYMERASE ECF-TYPE SIGMA FACTO"/>
    <property type="match status" value="1"/>
</dbReference>
<dbReference type="GO" id="GO:0003677">
    <property type="term" value="F:DNA binding"/>
    <property type="evidence" value="ECO:0007669"/>
    <property type="project" value="InterPro"/>
</dbReference>
<dbReference type="PANTHER" id="PTHR43133:SF51">
    <property type="entry name" value="RNA POLYMERASE SIGMA FACTOR"/>
    <property type="match status" value="1"/>
</dbReference>
<protein>
    <submittedName>
        <fullName evidence="5">RNA polymerase sigma factor, sigma-70 family</fullName>
    </submittedName>
</protein>
<sequence length="155" mass="18269">MKQIHRFASDWLRSWFPKLGGCLVFNTKLNKFVWKGVPIQNWLYRIATNEIKLHFRSKKYRPTLLNEIDGSKVKASKLTALLLEKEAAEHEMEKHETFIRVQYEVVKLPVKYQEVIALKYFEKLKIKEISSILNKPEGTIKSLLSRGLKLLKQQL</sequence>
<dbReference type="Proteomes" id="UP000319040">
    <property type="component" value="Unassembled WGS sequence"/>
</dbReference>
<evidence type="ECO:0000259" key="4">
    <source>
        <dbReference type="Pfam" id="PF08281"/>
    </source>
</evidence>
<proteinExistence type="predicted"/>
<dbReference type="InterPro" id="IPR039425">
    <property type="entry name" value="RNA_pol_sigma-70-like"/>
</dbReference>
<dbReference type="GO" id="GO:0016987">
    <property type="term" value="F:sigma factor activity"/>
    <property type="evidence" value="ECO:0007669"/>
    <property type="project" value="UniProtKB-KW"/>
</dbReference>
<dbReference type="RefSeq" id="WP_185957456.1">
    <property type="nucleotide sequence ID" value="NZ_FXTB01000002.1"/>
</dbReference>
<dbReference type="EMBL" id="FXTB01000002">
    <property type="protein sequence ID" value="SMO51047.1"/>
    <property type="molecule type" value="Genomic_DNA"/>
</dbReference>
<evidence type="ECO:0000256" key="2">
    <source>
        <dbReference type="ARBA" id="ARBA00023082"/>
    </source>
</evidence>
<dbReference type="AlphaFoldDB" id="A0A521BV52"/>
<evidence type="ECO:0000256" key="3">
    <source>
        <dbReference type="ARBA" id="ARBA00023163"/>
    </source>
</evidence>
<organism evidence="5 6">
    <name type="scientific">Saccharicrinis carchari</name>
    <dbReference type="NCBI Taxonomy" id="1168039"/>
    <lineage>
        <taxon>Bacteria</taxon>
        <taxon>Pseudomonadati</taxon>
        <taxon>Bacteroidota</taxon>
        <taxon>Bacteroidia</taxon>
        <taxon>Marinilabiliales</taxon>
        <taxon>Marinilabiliaceae</taxon>
        <taxon>Saccharicrinis</taxon>
    </lineage>
</organism>
<dbReference type="CDD" id="cd06171">
    <property type="entry name" value="Sigma70_r4"/>
    <property type="match status" value="1"/>
</dbReference>
<dbReference type="Pfam" id="PF08281">
    <property type="entry name" value="Sigma70_r4_2"/>
    <property type="match status" value="1"/>
</dbReference>
<name>A0A521BV52_SACCC</name>
<dbReference type="InterPro" id="IPR013324">
    <property type="entry name" value="RNA_pol_sigma_r3/r4-like"/>
</dbReference>
<dbReference type="InterPro" id="IPR013249">
    <property type="entry name" value="RNA_pol_sigma70_r4_t2"/>
</dbReference>
<keyword evidence="3" id="KW-0804">Transcription</keyword>
<dbReference type="GO" id="GO:0006352">
    <property type="term" value="P:DNA-templated transcription initiation"/>
    <property type="evidence" value="ECO:0007669"/>
    <property type="project" value="InterPro"/>
</dbReference>
<keyword evidence="2" id="KW-0731">Sigma factor</keyword>
<evidence type="ECO:0000313" key="5">
    <source>
        <dbReference type="EMBL" id="SMO51047.1"/>
    </source>
</evidence>
<dbReference type="SUPFAM" id="SSF88659">
    <property type="entry name" value="Sigma3 and sigma4 domains of RNA polymerase sigma factors"/>
    <property type="match status" value="1"/>
</dbReference>
<feature type="domain" description="RNA polymerase sigma factor 70 region 4 type 2" evidence="4">
    <location>
        <begin position="106"/>
        <end position="151"/>
    </location>
</feature>
<evidence type="ECO:0000313" key="6">
    <source>
        <dbReference type="Proteomes" id="UP000319040"/>
    </source>
</evidence>
<dbReference type="InterPro" id="IPR014284">
    <property type="entry name" value="RNA_pol_sigma-70_dom"/>
</dbReference>
<accession>A0A521BV52</accession>